<dbReference type="Gene3D" id="3.90.810.10">
    <property type="entry name" value="CRIB domain"/>
    <property type="match status" value="1"/>
</dbReference>
<evidence type="ECO:0000256" key="1">
    <source>
        <dbReference type="ARBA" id="ARBA00004245"/>
    </source>
</evidence>
<feature type="compositionally biased region" description="Low complexity" evidence="5">
    <location>
        <begin position="135"/>
        <end position="144"/>
    </location>
</feature>
<feature type="compositionally biased region" description="Basic and acidic residues" evidence="5">
    <location>
        <begin position="438"/>
        <end position="450"/>
    </location>
</feature>
<keyword evidence="7" id="KW-1185">Reference proteome</keyword>
<feature type="non-terminal residue" evidence="6">
    <location>
        <position position="516"/>
    </location>
</feature>
<feature type="compositionally biased region" description="Polar residues" evidence="5">
    <location>
        <begin position="452"/>
        <end position="468"/>
    </location>
</feature>
<organism evidence="6 7">
    <name type="scientific">Ladona fulva</name>
    <name type="common">Scarce chaser dragonfly</name>
    <name type="synonym">Libellula fulva</name>
    <dbReference type="NCBI Taxonomy" id="123851"/>
    <lineage>
        <taxon>Eukaryota</taxon>
        <taxon>Metazoa</taxon>
        <taxon>Ecdysozoa</taxon>
        <taxon>Arthropoda</taxon>
        <taxon>Hexapoda</taxon>
        <taxon>Insecta</taxon>
        <taxon>Pterygota</taxon>
        <taxon>Palaeoptera</taxon>
        <taxon>Odonata</taxon>
        <taxon>Epiprocta</taxon>
        <taxon>Anisoptera</taxon>
        <taxon>Libelluloidea</taxon>
        <taxon>Libellulidae</taxon>
        <taxon>Ladona</taxon>
    </lineage>
</organism>
<reference evidence="6" key="2">
    <citation type="submission" date="2017-10" db="EMBL/GenBank/DDBJ databases">
        <title>Ladona fulva Genome sequencing and assembly.</title>
        <authorList>
            <person name="Murali S."/>
            <person name="Richards S."/>
            <person name="Bandaranaike D."/>
            <person name="Bellair M."/>
            <person name="Blankenburg K."/>
            <person name="Chao H."/>
            <person name="Dinh H."/>
            <person name="Doddapaneni H."/>
            <person name="Dugan-Rocha S."/>
            <person name="Elkadiri S."/>
            <person name="Gnanaolivu R."/>
            <person name="Hernandez B."/>
            <person name="Skinner E."/>
            <person name="Javaid M."/>
            <person name="Lee S."/>
            <person name="Li M."/>
            <person name="Ming W."/>
            <person name="Munidasa M."/>
            <person name="Muniz J."/>
            <person name="Nguyen L."/>
            <person name="Hughes D."/>
            <person name="Osuji N."/>
            <person name="Pu L.-L."/>
            <person name="Puazo M."/>
            <person name="Qu C."/>
            <person name="Quiroz J."/>
            <person name="Raj R."/>
            <person name="Weissenberger G."/>
            <person name="Xin Y."/>
            <person name="Zou X."/>
            <person name="Han Y."/>
            <person name="Worley K."/>
            <person name="Muzny D."/>
            <person name="Gibbs R."/>
        </authorList>
    </citation>
    <scope>NUCLEOTIDE SEQUENCE</scope>
    <source>
        <strain evidence="6">Sampled in the wild</strain>
    </source>
</reference>
<protein>
    <submittedName>
        <fullName evidence="6">Uncharacterized protein</fullName>
    </submittedName>
</protein>
<sequence length="516" mass="57390">MGLLLKCKNNYHQMDIYVRNGGKGDKNQRNRKRLSKTDIGIPQDFVHVATVKSPTKTEVNFNDALISEFLQRAEVSSAALSNPETQQCIKDFIQKVGLDAIHREICQTKAKVSAGINAENEHGDIHHTDEGKLHSSQIQSNDNSSIEFIPDHDIEITSEIDDVFTESNISIASPTTPNPKDSKPPSEVELKHSPEGACESQSQLESEVLQNSPNPNGSDHIQEPPLNIGATTPKKKSDHDNFLRELREAIKKRNTRMRKRAADEMKKGEEGWSKWNSPKKSKSYVSFFHLDSPPANPTRTVHTFWDLTSDSHYKSEADVNDDQASEIKGVDSPDGKKLSPNNVKLPLTKRTGAITKLASSEEIGNKTLLSPPEESSKDSKTSTSTEVNEEENIQKKKQDESNQENNQAESANKLASGPINEDISKREEINSETPEGTEDSKNELNKEKSSQKKNISSWFSRKNQNKTANKAILEGLPTEEKKATSAEKENGNDSDTNESSNNKGEEKKMLSIFSSL</sequence>
<name>A0A8K0JWA4_LADFU</name>
<gene>
    <name evidence="6" type="ORF">J437_LFUL005434</name>
</gene>
<feature type="region of interest" description="Disordered" evidence="5">
    <location>
        <begin position="314"/>
        <end position="516"/>
    </location>
</feature>
<feature type="compositionally biased region" description="Basic and acidic residues" evidence="5">
    <location>
        <begin position="180"/>
        <end position="194"/>
    </location>
</feature>
<dbReference type="GO" id="GO:0005856">
    <property type="term" value="C:cytoskeleton"/>
    <property type="evidence" value="ECO:0007669"/>
    <property type="project" value="UniProtKB-SubCell"/>
</dbReference>
<feature type="compositionally biased region" description="Basic and acidic residues" evidence="5">
    <location>
        <begin position="235"/>
        <end position="251"/>
    </location>
</feature>
<keyword evidence="2" id="KW-0963">Cytoplasm</keyword>
<evidence type="ECO:0000256" key="5">
    <source>
        <dbReference type="SAM" id="MobiDB-lite"/>
    </source>
</evidence>
<dbReference type="OrthoDB" id="10674958at2759"/>
<dbReference type="InterPro" id="IPR036936">
    <property type="entry name" value="CRIB_dom_sf"/>
</dbReference>
<dbReference type="Proteomes" id="UP000792457">
    <property type="component" value="Unassembled WGS sequence"/>
</dbReference>
<feature type="compositionally biased region" description="Basic and acidic residues" evidence="5">
    <location>
        <begin position="328"/>
        <end position="337"/>
    </location>
</feature>
<evidence type="ECO:0000256" key="2">
    <source>
        <dbReference type="ARBA" id="ARBA00022490"/>
    </source>
</evidence>
<dbReference type="AlphaFoldDB" id="A0A8K0JWA4"/>
<keyword evidence="4" id="KW-0206">Cytoskeleton</keyword>
<comment type="caution">
    <text evidence="6">The sequence shown here is derived from an EMBL/GenBank/DDBJ whole genome shotgun (WGS) entry which is preliminary data.</text>
</comment>
<dbReference type="InterPro" id="IPR011026">
    <property type="entry name" value="WAS_C"/>
</dbReference>
<keyword evidence="3" id="KW-0597">Phosphoprotein</keyword>
<feature type="compositionally biased region" description="Polar residues" evidence="5">
    <location>
        <begin position="493"/>
        <end position="502"/>
    </location>
</feature>
<reference evidence="6" key="1">
    <citation type="submission" date="2013-04" db="EMBL/GenBank/DDBJ databases">
        <authorList>
            <person name="Qu J."/>
            <person name="Murali S.C."/>
            <person name="Bandaranaike D."/>
            <person name="Bellair M."/>
            <person name="Blankenburg K."/>
            <person name="Chao H."/>
            <person name="Dinh H."/>
            <person name="Doddapaneni H."/>
            <person name="Downs B."/>
            <person name="Dugan-Rocha S."/>
            <person name="Elkadiri S."/>
            <person name="Gnanaolivu R.D."/>
            <person name="Hernandez B."/>
            <person name="Javaid M."/>
            <person name="Jayaseelan J.C."/>
            <person name="Lee S."/>
            <person name="Li M."/>
            <person name="Ming W."/>
            <person name="Munidasa M."/>
            <person name="Muniz J."/>
            <person name="Nguyen L."/>
            <person name="Ongeri F."/>
            <person name="Osuji N."/>
            <person name="Pu L.-L."/>
            <person name="Puazo M."/>
            <person name="Qu C."/>
            <person name="Quiroz J."/>
            <person name="Raj R."/>
            <person name="Weissenberger G."/>
            <person name="Xin Y."/>
            <person name="Zou X."/>
            <person name="Han Y."/>
            <person name="Richards S."/>
            <person name="Worley K."/>
            <person name="Muzny D."/>
            <person name="Gibbs R."/>
        </authorList>
    </citation>
    <scope>NUCLEOTIDE SEQUENCE</scope>
    <source>
        <strain evidence="6">Sampled in the wild</strain>
    </source>
</reference>
<evidence type="ECO:0000313" key="7">
    <source>
        <dbReference type="Proteomes" id="UP000792457"/>
    </source>
</evidence>
<proteinExistence type="predicted"/>
<dbReference type="SUPFAM" id="SSF47912">
    <property type="entry name" value="Wiscott-Aldrich syndrome protein, WASP, C-terminal domain"/>
    <property type="match status" value="1"/>
</dbReference>
<feature type="compositionally biased region" description="Polar residues" evidence="5">
    <location>
        <begin position="169"/>
        <end position="179"/>
    </location>
</feature>
<evidence type="ECO:0000256" key="3">
    <source>
        <dbReference type="ARBA" id="ARBA00022553"/>
    </source>
</evidence>
<feature type="region of interest" description="Disordered" evidence="5">
    <location>
        <begin position="122"/>
        <end position="144"/>
    </location>
</feature>
<feature type="compositionally biased region" description="Basic and acidic residues" evidence="5">
    <location>
        <begin position="260"/>
        <end position="272"/>
    </location>
</feature>
<feature type="compositionally biased region" description="Polar residues" evidence="5">
    <location>
        <begin position="199"/>
        <end position="219"/>
    </location>
</feature>
<dbReference type="GO" id="GO:0007015">
    <property type="term" value="P:actin filament organization"/>
    <property type="evidence" value="ECO:0007669"/>
    <property type="project" value="InterPro"/>
</dbReference>
<comment type="subcellular location">
    <subcellularLocation>
        <location evidence="1">Cytoplasm</location>
        <location evidence="1">Cytoskeleton</location>
    </subcellularLocation>
</comment>
<feature type="compositionally biased region" description="Basic and acidic residues" evidence="5">
    <location>
        <begin position="478"/>
        <end position="491"/>
    </location>
</feature>
<evidence type="ECO:0000313" key="6">
    <source>
        <dbReference type="EMBL" id="KAG8223870.1"/>
    </source>
</evidence>
<evidence type="ECO:0000256" key="4">
    <source>
        <dbReference type="ARBA" id="ARBA00023212"/>
    </source>
</evidence>
<accession>A0A8K0JWA4</accession>
<feature type="compositionally biased region" description="Basic and acidic residues" evidence="5">
    <location>
        <begin position="122"/>
        <end position="133"/>
    </location>
</feature>
<dbReference type="EMBL" id="KZ308177">
    <property type="protein sequence ID" value="KAG8223870.1"/>
    <property type="molecule type" value="Genomic_DNA"/>
</dbReference>
<feature type="region of interest" description="Disordered" evidence="5">
    <location>
        <begin position="169"/>
        <end position="277"/>
    </location>
</feature>